<dbReference type="Proteomes" id="UP001499843">
    <property type="component" value="Unassembled WGS sequence"/>
</dbReference>
<evidence type="ECO:0000313" key="3">
    <source>
        <dbReference type="EMBL" id="GAA2209819.1"/>
    </source>
</evidence>
<sequence length="142" mass="14742">MLFRSTRNIGVAALTLAAALAVAAPAQADDHWSALFAPADVLFVPVDAGEQAEAEADADELAARARADAMEDRAHAEEMEAKSDAAGQPGTRVRLDRESAPAIVLPRELHMPICAPESGLGIPIVDEVLPQLVGCPAAALGR</sequence>
<protein>
    <recommendedName>
        <fullName evidence="5">Secreted protein</fullName>
    </recommendedName>
</protein>
<keyword evidence="2" id="KW-0732">Signal</keyword>
<evidence type="ECO:0000313" key="4">
    <source>
        <dbReference type="Proteomes" id="UP001499843"/>
    </source>
</evidence>
<proteinExistence type="predicted"/>
<organism evidence="3 4">
    <name type="scientific">Nonomuraea monospora</name>
    <dbReference type="NCBI Taxonomy" id="568818"/>
    <lineage>
        <taxon>Bacteria</taxon>
        <taxon>Bacillati</taxon>
        <taxon>Actinomycetota</taxon>
        <taxon>Actinomycetes</taxon>
        <taxon>Streptosporangiales</taxon>
        <taxon>Streptosporangiaceae</taxon>
        <taxon>Nonomuraea</taxon>
    </lineage>
</organism>
<feature type="region of interest" description="Disordered" evidence="1">
    <location>
        <begin position="75"/>
        <end position="94"/>
    </location>
</feature>
<comment type="caution">
    <text evidence="3">The sequence shown here is derived from an EMBL/GenBank/DDBJ whole genome shotgun (WGS) entry which is preliminary data.</text>
</comment>
<feature type="chain" id="PRO_5045124140" description="Secreted protein" evidence="2">
    <location>
        <begin position="29"/>
        <end position="142"/>
    </location>
</feature>
<accession>A0ABP5PDW7</accession>
<dbReference type="RefSeq" id="WP_344479699.1">
    <property type="nucleotide sequence ID" value="NZ_BAAAQX010000013.1"/>
</dbReference>
<evidence type="ECO:0000256" key="2">
    <source>
        <dbReference type="SAM" id="SignalP"/>
    </source>
</evidence>
<feature type="signal peptide" evidence="2">
    <location>
        <begin position="1"/>
        <end position="28"/>
    </location>
</feature>
<keyword evidence="4" id="KW-1185">Reference proteome</keyword>
<dbReference type="EMBL" id="BAAAQX010000013">
    <property type="protein sequence ID" value="GAA2209819.1"/>
    <property type="molecule type" value="Genomic_DNA"/>
</dbReference>
<evidence type="ECO:0000256" key="1">
    <source>
        <dbReference type="SAM" id="MobiDB-lite"/>
    </source>
</evidence>
<gene>
    <name evidence="3" type="ORF">GCM10009850_052780</name>
</gene>
<evidence type="ECO:0008006" key="5">
    <source>
        <dbReference type="Google" id="ProtNLM"/>
    </source>
</evidence>
<name>A0ABP5PDW7_9ACTN</name>
<reference evidence="4" key="1">
    <citation type="journal article" date="2019" name="Int. J. Syst. Evol. Microbiol.">
        <title>The Global Catalogue of Microorganisms (GCM) 10K type strain sequencing project: providing services to taxonomists for standard genome sequencing and annotation.</title>
        <authorList>
            <consortium name="The Broad Institute Genomics Platform"/>
            <consortium name="The Broad Institute Genome Sequencing Center for Infectious Disease"/>
            <person name="Wu L."/>
            <person name="Ma J."/>
        </authorList>
    </citation>
    <scope>NUCLEOTIDE SEQUENCE [LARGE SCALE GENOMIC DNA]</scope>
    <source>
        <strain evidence="4">JCM 16114</strain>
    </source>
</reference>